<keyword evidence="10" id="KW-0812">Transmembrane</keyword>
<protein>
    <recommendedName>
        <fullName evidence="12">CFEM domain-containing protein</fullName>
    </recommendedName>
</protein>
<keyword evidence="6 11" id="KW-0732">Signal</keyword>
<evidence type="ECO:0000256" key="1">
    <source>
        <dbReference type="ARBA" id="ARBA00004589"/>
    </source>
</evidence>
<feature type="compositionally biased region" description="Gly residues" evidence="9">
    <location>
        <begin position="761"/>
        <end position="772"/>
    </location>
</feature>
<feature type="region of interest" description="Disordered" evidence="9">
    <location>
        <begin position="321"/>
        <end position="360"/>
    </location>
</feature>
<evidence type="ECO:0000256" key="8">
    <source>
        <dbReference type="ARBA" id="ARBA00023288"/>
    </source>
</evidence>
<evidence type="ECO:0000256" key="2">
    <source>
        <dbReference type="ARBA" id="ARBA00004613"/>
    </source>
</evidence>
<feature type="compositionally biased region" description="Low complexity" evidence="9">
    <location>
        <begin position="828"/>
        <end position="840"/>
    </location>
</feature>
<feature type="chain" id="PRO_5040230829" description="CFEM domain-containing protein" evidence="11">
    <location>
        <begin position="26"/>
        <end position="851"/>
    </location>
</feature>
<evidence type="ECO:0000313" key="14">
    <source>
        <dbReference type="Proteomes" id="UP000799772"/>
    </source>
</evidence>
<keyword evidence="7" id="KW-1015">Disulfide bond</keyword>
<feature type="compositionally biased region" description="Basic and acidic residues" evidence="9">
    <location>
        <begin position="238"/>
        <end position="247"/>
    </location>
</feature>
<feature type="compositionally biased region" description="Low complexity" evidence="9">
    <location>
        <begin position="421"/>
        <end position="435"/>
    </location>
</feature>
<dbReference type="Pfam" id="PF05730">
    <property type="entry name" value="CFEM"/>
    <property type="match status" value="1"/>
</dbReference>
<sequence>MSFLIRKRLLFLAPLMTNALPQSSSTSIPQLLQNSVPKCAWNCLSSFIQDNFPKSICSNPEDVDCLCSHEGVEGYTLGEGAFVCAHQNCPSESESKINSTYTICSSQPNAVKPTNSLLPVTFTTLQSGAPSTQTSMITPTAVPSASPTVDPTTMTTSATPVSAPKHGLQMSQIVAISVACGAVVIISIGIAAILTFLRRRRRRLKLGSEPLPSAEFKPPPQANAQARPERTGLGLAIKDPRSGRDPRGGAGGVGLAPVRYKAILPPANLFSVQQYPQRPDDFGASLGTPAMGSTVVADSRQQAAPVTLAQSTRDERAAVHHAPMPHSAVPSVAASSHYSTDRALPSASVRHESMQKPEPIQRHPSLLLPAKPDMALLAQDRPYSVASQMTQFEEDVQSPTVPAGISNMSIFPIATSSSECTTDSSQGGTSSSKSPPASPPISPNRKSRGPSLRISIPGQPTSRPPGPLVIPPPPPRPAATDKSKQRPTLAKAGATGLPYSSPSKNAPGTQRGRPSLVDPAVQLAFPPPPPRTKQQKSSVQVGTQGGVKVYINPSSPPLQFPVPPSGKVVAVAAPAKVQHDRKDSISRRGFSQPNTAAFQSAQRSATSPRGNMGPLTVNGERINYPSVPRPSASPTASFQMPSPPAFFPMPSPPASFPLPPPPPIRPPAAASGIESNRSSQDTSFSNVSYGSASNSLLAKRRGSERAAALERQLYINKSNFRGSGNQAESNALTGSPKVFRGAGHGRTDSKSTVTPPLGSGTSLGPGSGGRVGGWQSVEEMNARRGPAQPLQNRGMQSAAVKASGPQHQYVAYFPPPPPRPVAREIEAPMRSPMPTRMTPTRRGEDLYLSVS</sequence>
<keyword evidence="4" id="KW-0964">Secreted</keyword>
<evidence type="ECO:0000256" key="7">
    <source>
        <dbReference type="ARBA" id="ARBA00023157"/>
    </source>
</evidence>
<dbReference type="EMBL" id="ML978121">
    <property type="protein sequence ID" value="KAF2104792.1"/>
    <property type="molecule type" value="Genomic_DNA"/>
</dbReference>
<evidence type="ECO:0000256" key="6">
    <source>
        <dbReference type="ARBA" id="ARBA00022729"/>
    </source>
</evidence>
<keyword evidence="5" id="KW-0336">GPI-anchor</keyword>
<comment type="similarity">
    <text evidence="3">Belongs to the RBT5 family.</text>
</comment>
<feature type="compositionally biased region" description="Polar residues" evidence="9">
    <location>
        <begin position="498"/>
        <end position="508"/>
    </location>
</feature>
<feature type="region of interest" description="Disordered" evidence="9">
    <location>
        <begin position="209"/>
        <end position="252"/>
    </location>
</feature>
<keyword evidence="14" id="KW-1185">Reference proteome</keyword>
<feature type="region of interest" description="Disordered" evidence="9">
    <location>
        <begin position="718"/>
        <end position="774"/>
    </location>
</feature>
<comment type="subcellular location">
    <subcellularLocation>
        <location evidence="1">Membrane</location>
        <topology evidence="1">Lipid-anchor</topology>
        <topology evidence="1">GPI-anchor</topology>
    </subcellularLocation>
    <subcellularLocation>
        <location evidence="2">Secreted</location>
    </subcellularLocation>
</comment>
<feature type="compositionally biased region" description="Pro residues" evidence="9">
    <location>
        <begin position="641"/>
        <end position="666"/>
    </location>
</feature>
<feature type="compositionally biased region" description="Polar residues" evidence="9">
    <location>
        <begin position="589"/>
        <end position="609"/>
    </location>
</feature>
<feature type="transmembrane region" description="Helical" evidence="10">
    <location>
        <begin position="173"/>
        <end position="197"/>
    </location>
</feature>
<feature type="signal peptide" evidence="11">
    <location>
        <begin position="1"/>
        <end position="25"/>
    </location>
</feature>
<feature type="domain" description="CFEM" evidence="12">
    <location>
        <begin position="34"/>
        <end position="105"/>
    </location>
</feature>
<dbReference type="InterPro" id="IPR008427">
    <property type="entry name" value="Extracellular_membr_CFEM_dom"/>
</dbReference>
<keyword evidence="8" id="KW-0449">Lipoprotein</keyword>
<keyword evidence="10" id="KW-1133">Transmembrane helix</keyword>
<evidence type="ECO:0000256" key="5">
    <source>
        <dbReference type="ARBA" id="ARBA00022622"/>
    </source>
</evidence>
<feature type="compositionally biased region" description="Polar residues" evidence="9">
    <location>
        <begin position="131"/>
        <end position="160"/>
    </location>
</feature>
<proteinExistence type="inferred from homology"/>
<feature type="region of interest" description="Disordered" evidence="9">
    <location>
        <begin position="131"/>
        <end position="163"/>
    </location>
</feature>
<evidence type="ECO:0000313" key="13">
    <source>
        <dbReference type="EMBL" id="KAF2104792.1"/>
    </source>
</evidence>
<keyword evidence="10" id="KW-0472">Membrane</keyword>
<comment type="caution">
    <text evidence="13">The sequence shown here is derived from an EMBL/GenBank/DDBJ whole genome shotgun (WGS) entry which is preliminary data.</text>
</comment>
<feature type="compositionally biased region" description="Low complexity" evidence="9">
    <location>
        <begin position="322"/>
        <end position="337"/>
    </location>
</feature>
<dbReference type="OrthoDB" id="3946741at2759"/>
<feature type="region of interest" description="Disordered" evidence="9">
    <location>
        <begin position="417"/>
        <end position="552"/>
    </location>
</feature>
<evidence type="ECO:0000256" key="9">
    <source>
        <dbReference type="SAM" id="MobiDB-lite"/>
    </source>
</evidence>
<accession>A0A9P4IUQ7</accession>
<feature type="compositionally biased region" description="Polar residues" evidence="9">
    <location>
        <begin position="673"/>
        <end position="696"/>
    </location>
</feature>
<evidence type="ECO:0000256" key="4">
    <source>
        <dbReference type="ARBA" id="ARBA00022525"/>
    </source>
</evidence>
<feature type="compositionally biased region" description="Polar residues" evidence="9">
    <location>
        <begin position="718"/>
        <end position="733"/>
    </location>
</feature>
<evidence type="ECO:0000256" key="3">
    <source>
        <dbReference type="ARBA" id="ARBA00010031"/>
    </source>
</evidence>
<dbReference type="Proteomes" id="UP000799772">
    <property type="component" value="Unassembled WGS sequence"/>
</dbReference>
<evidence type="ECO:0000259" key="12">
    <source>
        <dbReference type="Pfam" id="PF05730"/>
    </source>
</evidence>
<feature type="compositionally biased region" description="Basic and acidic residues" evidence="9">
    <location>
        <begin position="349"/>
        <end position="360"/>
    </location>
</feature>
<dbReference type="GO" id="GO:0005576">
    <property type="term" value="C:extracellular region"/>
    <property type="evidence" value="ECO:0007669"/>
    <property type="project" value="UniProtKB-SubCell"/>
</dbReference>
<name>A0A9P4IUQ7_9PEZI</name>
<dbReference type="GO" id="GO:0098552">
    <property type="term" value="C:side of membrane"/>
    <property type="evidence" value="ECO:0007669"/>
    <property type="project" value="UniProtKB-KW"/>
</dbReference>
<feature type="compositionally biased region" description="Basic and acidic residues" evidence="9">
    <location>
        <begin position="577"/>
        <end position="586"/>
    </location>
</feature>
<dbReference type="AlphaFoldDB" id="A0A9P4IUQ7"/>
<feature type="region of interest" description="Disordered" evidence="9">
    <location>
        <begin position="574"/>
        <end position="706"/>
    </location>
</feature>
<reference evidence="13" key="1">
    <citation type="journal article" date="2020" name="Stud. Mycol.">
        <title>101 Dothideomycetes genomes: a test case for predicting lifestyles and emergence of pathogens.</title>
        <authorList>
            <person name="Haridas S."/>
            <person name="Albert R."/>
            <person name="Binder M."/>
            <person name="Bloem J."/>
            <person name="Labutti K."/>
            <person name="Salamov A."/>
            <person name="Andreopoulos B."/>
            <person name="Baker S."/>
            <person name="Barry K."/>
            <person name="Bills G."/>
            <person name="Bluhm B."/>
            <person name="Cannon C."/>
            <person name="Castanera R."/>
            <person name="Culley D."/>
            <person name="Daum C."/>
            <person name="Ezra D."/>
            <person name="Gonzalez J."/>
            <person name="Henrissat B."/>
            <person name="Kuo A."/>
            <person name="Liang C."/>
            <person name="Lipzen A."/>
            <person name="Lutzoni F."/>
            <person name="Magnuson J."/>
            <person name="Mondo S."/>
            <person name="Nolan M."/>
            <person name="Ohm R."/>
            <person name="Pangilinan J."/>
            <person name="Park H.-J."/>
            <person name="Ramirez L."/>
            <person name="Alfaro M."/>
            <person name="Sun H."/>
            <person name="Tritt A."/>
            <person name="Yoshinaga Y."/>
            <person name="Zwiers L.-H."/>
            <person name="Turgeon B."/>
            <person name="Goodwin S."/>
            <person name="Spatafora J."/>
            <person name="Crous P."/>
            <person name="Grigoriev I."/>
        </authorList>
    </citation>
    <scope>NUCLEOTIDE SEQUENCE</scope>
    <source>
        <strain evidence="13">CBS 133067</strain>
    </source>
</reference>
<feature type="compositionally biased region" description="Pro residues" evidence="9">
    <location>
        <begin position="462"/>
        <end position="477"/>
    </location>
</feature>
<keyword evidence="5" id="KW-0325">Glycoprotein</keyword>
<gene>
    <name evidence="13" type="ORF">NA57DRAFT_51595</name>
</gene>
<organism evidence="13 14">
    <name type="scientific">Rhizodiscina lignyota</name>
    <dbReference type="NCBI Taxonomy" id="1504668"/>
    <lineage>
        <taxon>Eukaryota</taxon>
        <taxon>Fungi</taxon>
        <taxon>Dikarya</taxon>
        <taxon>Ascomycota</taxon>
        <taxon>Pezizomycotina</taxon>
        <taxon>Dothideomycetes</taxon>
        <taxon>Pleosporomycetidae</taxon>
        <taxon>Aulographales</taxon>
        <taxon>Rhizodiscinaceae</taxon>
        <taxon>Rhizodiscina</taxon>
    </lineage>
</organism>
<feature type="region of interest" description="Disordered" evidence="9">
    <location>
        <begin position="808"/>
        <end position="851"/>
    </location>
</feature>
<evidence type="ECO:0000256" key="10">
    <source>
        <dbReference type="SAM" id="Phobius"/>
    </source>
</evidence>
<evidence type="ECO:0000256" key="11">
    <source>
        <dbReference type="SAM" id="SignalP"/>
    </source>
</evidence>